<evidence type="ECO:0000256" key="1">
    <source>
        <dbReference type="ARBA" id="ARBA00008950"/>
    </source>
</evidence>
<gene>
    <name evidence="4" type="ORF">MUO14_11685</name>
</gene>
<name>A0ABY4H4X4_9BACI</name>
<keyword evidence="2" id="KW-0479">Metal-binding</keyword>
<evidence type="ECO:0000256" key="2">
    <source>
        <dbReference type="RuleBase" id="RU362039"/>
    </source>
</evidence>
<comment type="cofactor">
    <cofactor evidence="2">
        <name>a divalent metal cation</name>
        <dbReference type="ChEBI" id="CHEBI:60240"/>
    </cofactor>
</comment>
<dbReference type="InterPro" id="IPR000979">
    <property type="entry name" value="Phosphodiesterase_MJ0936/Vps29"/>
</dbReference>
<sequence length="162" mass="18467">MKIIVVSDTHMPKKAKQLPNRVIEELYASDLIVHVGDWQTVDVYKQLSEYAQVIGVFGNVDGDDIKEIVPRRIVTEWKGFKVGIVHGHGGNKTTEKRVVEEFEGEELDLLLFGHSHLPILRFVKKTMLFNPGSATDKRSLPYYSFGIVTIGNEIRAEHIFYK</sequence>
<accession>A0ABY4H4X4</accession>
<comment type="similarity">
    <text evidence="1 2">Belongs to the metallophosphoesterase superfamily. YfcE family.</text>
</comment>
<dbReference type="InterPro" id="IPR029052">
    <property type="entry name" value="Metallo-depent_PP-like"/>
</dbReference>
<dbReference type="EC" id="3.1.4.-" evidence="2"/>
<dbReference type="RefSeq" id="WP_244755370.1">
    <property type="nucleotide sequence ID" value="NZ_CP095074.1"/>
</dbReference>
<organism evidence="4 5">
    <name type="scientific">Halobacillus shinanisalinarum</name>
    <dbReference type="NCBI Taxonomy" id="2932258"/>
    <lineage>
        <taxon>Bacteria</taxon>
        <taxon>Bacillati</taxon>
        <taxon>Bacillota</taxon>
        <taxon>Bacilli</taxon>
        <taxon>Bacillales</taxon>
        <taxon>Bacillaceae</taxon>
        <taxon>Halobacillus</taxon>
    </lineage>
</organism>
<proteinExistence type="inferred from homology"/>
<evidence type="ECO:0000259" key="3">
    <source>
        <dbReference type="Pfam" id="PF12850"/>
    </source>
</evidence>
<dbReference type="EMBL" id="CP095074">
    <property type="protein sequence ID" value="UOQ95517.1"/>
    <property type="molecule type" value="Genomic_DNA"/>
</dbReference>
<dbReference type="Pfam" id="PF12850">
    <property type="entry name" value="Metallophos_2"/>
    <property type="match status" value="1"/>
</dbReference>
<dbReference type="Proteomes" id="UP000831880">
    <property type="component" value="Chromosome"/>
</dbReference>
<keyword evidence="5" id="KW-1185">Reference proteome</keyword>
<evidence type="ECO:0000313" key="5">
    <source>
        <dbReference type="Proteomes" id="UP000831880"/>
    </source>
</evidence>
<reference evidence="4 5" key="1">
    <citation type="submission" date="2022-04" db="EMBL/GenBank/DDBJ databases">
        <title>Halobacillus sp. isolated from saltern.</title>
        <authorList>
            <person name="Won M."/>
            <person name="Lee C.-M."/>
            <person name="Woen H.-Y."/>
            <person name="Kwon S.-W."/>
        </authorList>
    </citation>
    <scope>NUCLEOTIDE SEQUENCE [LARGE SCALE GENOMIC DNA]</scope>
    <source>
        <strain evidence="4 5">SSTM10-2</strain>
    </source>
</reference>
<dbReference type="PANTHER" id="PTHR11124">
    <property type="entry name" value="VACUOLAR SORTING PROTEIN VPS29"/>
    <property type="match status" value="1"/>
</dbReference>
<feature type="domain" description="Calcineurin-like phosphoesterase" evidence="3">
    <location>
        <begin position="1"/>
        <end position="152"/>
    </location>
</feature>
<dbReference type="Gene3D" id="3.60.21.10">
    <property type="match status" value="1"/>
</dbReference>
<dbReference type="InterPro" id="IPR024654">
    <property type="entry name" value="Calcineurin-like_PHP_lpxH"/>
</dbReference>
<dbReference type="NCBIfam" id="TIGR00040">
    <property type="entry name" value="yfcE"/>
    <property type="match status" value="1"/>
</dbReference>
<protein>
    <recommendedName>
        <fullName evidence="2">Phosphoesterase</fullName>
        <ecNumber evidence="2">3.1.4.-</ecNumber>
    </recommendedName>
</protein>
<evidence type="ECO:0000313" key="4">
    <source>
        <dbReference type="EMBL" id="UOQ95517.1"/>
    </source>
</evidence>
<dbReference type="SUPFAM" id="SSF56300">
    <property type="entry name" value="Metallo-dependent phosphatases"/>
    <property type="match status" value="1"/>
</dbReference>